<evidence type="ECO:0000256" key="1">
    <source>
        <dbReference type="SAM" id="MobiDB-lite"/>
    </source>
</evidence>
<reference evidence="4" key="1">
    <citation type="submission" date="2025-08" db="UniProtKB">
        <authorList>
            <consortium name="RefSeq"/>
        </authorList>
    </citation>
    <scope>IDENTIFICATION</scope>
</reference>
<keyword evidence="3" id="KW-1185">Reference proteome</keyword>
<dbReference type="KEGG" id="goe:100903907"/>
<feature type="transmembrane region" description="Helical" evidence="2">
    <location>
        <begin position="620"/>
        <end position="650"/>
    </location>
</feature>
<dbReference type="AlphaFoldDB" id="A0AAJ6QXI3"/>
<feature type="transmembrane region" description="Helical" evidence="2">
    <location>
        <begin position="541"/>
        <end position="562"/>
    </location>
</feature>
<evidence type="ECO:0000313" key="3">
    <source>
        <dbReference type="Proteomes" id="UP000694867"/>
    </source>
</evidence>
<feature type="region of interest" description="Disordered" evidence="1">
    <location>
        <begin position="872"/>
        <end position="895"/>
    </location>
</feature>
<feature type="transmembrane region" description="Helical" evidence="2">
    <location>
        <begin position="474"/>
        <end position="497"/>
    </location>
</feature>
<organism evidence="3 4">
    <name type="scientific">Galendromus occidentalis</name>
    <name type="common">western predatory mite</name>
    <dbReference type="NCBI Taxonomy" id="34638"/>
    <lineage>
        <taxon>Eukaryota</taxon>
        <taxon>Metazoa</taxon>
        <taxon>Ecdysozoa</taxon>
        <taxon>Arthropoda</taxon>
        <taxon>Chelicerata</taxon>
        <taxon>Arachnida</taxon>
        <taxon>Acari</taxon>
        <taxon>Parasitiformes</taxon>
        <taxon>Mesostigmata</taxon>
        <taxon>Gamasina</taxon>
        <taxon>Phytoseioidea</taxon>
        <taxon>Phytoseiidae</taxon>
        <taxon>Typhlodrominae</taxon>
        <taxon>Galendromus</taxon>
    </lineage>
</organism>
<dbReference type="PANTHER" id="PTHR45902:SF3">
    <property type="entry name" value="G-PROTEIN COUPLED RECEPTORS FAMILY 2 PROFILE 2 DOMAIN-CONTAINING PROTEIN"/>
    <property type="match status" value="1"/>
</dbReference>
<dbReference type="Gene3D" id="1.20.1070.10">
    <property type="entry name" value="Rhodopsin 7-helix transmembrane proteins"/>
    <property type="match status" value="1"/>
</dbReference>
<feature type="transmembrane region" description="Helical" evidence="2">
    <location>
        <begin position="683"/>
        <end position="704"/>
    </location>
</feature>
<name>A0AAJ6QXI3_9ACAR</name>
<dbReference type="PANTHER" id="PTHR45902">
    <property type="entry name" value="LATROPHILIN RECEPTOR-LIKE PROTEIN A"/>
    <property type="match status" value="1"/>
</dbReference>
<evidence type="ECO:0000256" key="2">
    <source>
        <dbReference type="SAM" id="Phobius"/>
    </source>
</evidence>
<feature type="compositionally biased region" description="Pro residues" evidence="1">
    <location>
        <begin position="876"/>
        <end position="885"/>
    </location>
</feature>
<feature type="transmembrane region" description="Helical" evidence="2">
    <location>
        <begin position="509"/>
        <end position="529"/>
    </location>
</feature>
<keyword evidence="2" id="KW-0472">Membrane</keyword>
<accession>A0AAJ6QXI3</accession>
<dbReference type="Proteomes" id="UP000694867">
    <property type="component" value="Unplaced"/>
</dbReference>
<gene>
    <name evidence="4" type="primary">LOC100903907</name>
</gene>
<protein>
    <submittedName>
        <fullName evidence="4">Uncharacterized protein LOC100903907</fullName>
    </submittedName>
</protein>
<proteinExistence type="predicted"/>
<evidence type="ECO:0000313" key="4">
    <source>
        <dbReference type="RefSeq" id="XP_003747256.1"/>
    </source>
</evidence>
<dbReference type="GeneID" id="100903907"/>
<sequence length="895" mass="102430">MSFWENLRQGEAAAFAGRGNGDLGESNRSAAPFVDVAILHSSLPLRDERLRAKVCILDGDQDLCSTSIPEIHRERCKCDYACGEYDDCCIDNRSIHPVDRKWTCYERGGFYVIRACPNSWPNDRVRHRCEEDPEKLNMTVTYLNQLPLLEQKSGLMFWNVFCAICNRKTDLIRPWRRSRLVCTNEGLYNQTGFEDRLKPGEHIVRFDAEYVEELVAKGNLTYNVNTEEFILHNGKFQHDCILDIPEFRDIDFIKTNVLRKCIESITVCQKTFFSKEDQDLAHKCTSYTSYVHDKITARNYKNYHCALCDGVKLWNIRCGAYSNTQNWNVFMVTRTALPKIISVDLWPWFNDRNGLHADKCAQNELYDDLLHVCVYIGCPEQYVWVEEERQCLNILDTLPDPYSNENLTYQCVTQKIPYDWVTDLRHKEIKLNHTGKVLKPSDYFMTKDENGTADYIYYCEPEWLSFQLESRELYIFNILLYLSICGVFCVFVLHVVVHELRSSQWGKNIQMLAVASLGANISFACALHKRPFSSDCYTTGLAMIFFHLSMFFWASAGILDAYRALFNKLPRKRRGQGPGTKKFGMFSWGLSLLFAVLSSWSDKWGAEFGIGARVGKPLCFISTGVGFVLFFFIPLILVGIADLVGIMFCLKRVLCRARTPVRIHVHGRSQGVEGVTYTNRSHFYTLAGFLILCFATWTSVFMAVDMQIKEGWIMFSVLYGSQGLWLTLRTALNPTGFWLFLDEITHRDPRHRAMRSAGVLVSSAKDLPALAMPEDRSHREPTPCPLTPKFSTELSRRNLFLQPPSAPGTSRRPSTVAEIDQNPNNHKYGPPVTNLIPATPLPKHMERPKFPHERRVSSAVIKPIHMNVPQSALQPILPPSMPSTPPGSAVNTMRR</sequence>
<dbReference type="RefSeq" id="XP_003747256.1">
    <property type="nucleotide sequence ID" value="XM_003747208.2"/>
</dbReference>
<feature type="transmembrane region" description="Helical" evidence="2">
    <location>
        <begin position="583"/>
        <end position="600"/>
    </location>
</feature>
<keyword evidence="2" id="KW-0812">Transmembrane</keyword>
<keyword evidence="2" id="KW-1133">Transmembrane helix</keyword>
<dbReference type="InterPro" id="IPR053231">
    <property type="entry name" value="GPCR_LN-TM7"/>
</dbReference>